<evidence type="ECO:0000256" key="3">
    <source>
        <dbReference type="NCBIfam" id="TIGR00652"/>
    </source>
</evidence>
<accession>A0A8T3YIE3</accession>
<evidence type="ECO:0000256" key="1">
    <source>
        <dbReference type="ARBA" id="ARBA00010219"/>
    </source>
</evidence>
<dbReference type="GO" id="GO:0008837">
    <property type="term" value="F:diaminopimelate epimerase activity"/>
    <property type="evidence" value="ECO:0007669"/>
    <property type="project" value="UniProtKB-UniRule"/>
</dbReference>
<sequence>ELVKGLGPKIQNHPMFPKKANVEFVQAIDDRNVKMRVWERGSGETLACGTGASATAVACVLNQKTGRKVAVDVLGGRLDIEWAADNHVYMTGPAETVCEGIYYYA</sequence>
<evidence type="ECO:0000256" key="2">
    <source>
        <dbReference type="ARBA" id="ARBA00023235"/>
    </source>
</evidence>
<evidence type="ECO:0000313" key="5">
    <source>
        <dbReference type="Proteomes" id="UP000732298"/>
    </source>
</evidence>
<comment type="similarity">
    <text evidence="1">Belongs to the diaminopimelate epimerase family.</text>
</comment>
<keyword evidence="2 4" id="KW-0413">Isomerase</keyword>
<dbReference type="SUPFAM" id="SSF54506">
    <property type="entry name" value="Diaminopimelate epimerase-like"/>
    <property type="match status" value="1"/>
</dbReference>
<dbReference type="PANTHER" id="PTHR31689:SF0">
    <property type="entry name" value="DIAMINOPIMELATE EPIMERASE"/>
    <property type="match status" value="1"/>
</dbReference>
<dbReference type="AlphaFoldDB" id="A0A8T3YIE3"/>
<feature type="non-terminal residue" evidence="4">
    <location>
        <position position="1"/>
    </location>
</feature>
<dbReference type="EMBL" id="JACQPB010000008">
    <property type="protein sequence ID" value="MBI4210023.1"/>
    <property type="molecule type" value="Genomic_DNA"/>
</dbReference>
<dbReference type="PANTHER" id="PTHR31689">
    <property type="entry name" value="DIAMINOPIMELATE EPIMERASE, CHLOROPLASTIC"/>
    <property type="match status" value="1"/>
</dbReference>
<dbReference type="GO" id="GO:0009089">
    <property type="term" value="P:lysine biosynthetic process via diaminopimelate"/>
    <property type="evidence" value="ECO:0007669"/>
    <property type="project" value="UniProtKB-UniRule"/>
</dbReference>
<proteinExistence type="inferred from homology"/>
<organism evidence="4 5">
    <name type="scientific">Candidatus Iainarchaeum sp</name>
    <dbReference type="NCBI Taxonomy" id="3101447"/>
    <lineage>
        <taxon>Archaea</taxon>
        <taxon>Candidatus Iainarchaeota</taxon>
        <taxon>Candidatus Iainarchaeia</taxon>
        <taxon>Candidatus Iainarchaeales</taxon>
        <taxon>Candidatus Iainarchaeaceae</taxon>
        <taxon>Candidatus Iainarchaeum</taxon>
    </lineage>
</organism>
<dbReference type="GO" id="GO:0005829">
    <property type="term" value="C:cytosol"/>
    <property type="evidence" value="ECO:0007669"/>
    <property type="project" value="TreeGrafter"/>
</dbReference>
<protein>
    <recommendedName>
        <fullName evidence="3">Diaminopimelate epimerase</fullName>
        <ecNumber evidence="3">5.1.1.7</ecNumber>
    </recommendedName>
</protein>
<reference evidence="4" key="1">
    <citation type="submission" date="2020-07" db="EMBL/GenBank/DDBJ databases">
        <title>Huge and variable diversity of episymbiotic CPR bacteria and DPANN archaea in groundwater ecosystems.</title>
        <authorList>
            <person name="He C.Y."/>
            <person name="Keren R."/>
            <person name="Whittaker M."/>
            <person name="Farag I.F."/>
            <person name="Doudna J."/>
            <person name="Cate J.H.D."/>
            <person name="Banfield J.F."/>
        </authorList>
    </citation>
    <scope>NUCLEOTIDE SEQUENCE</scope>
    <source>
        <strain evidence="4">NC_groundwater_1296_Ag_S-0.2um_52_80</strain>
    </source>
</reference>
<dbReference type="InterPro" id="IPR001653">
    <property type="entry name" value="DAP_epimerase_DapF"/>
</dbReference>
<comment type="caution">
    <text evidence="4">The sequence shown here is derived from an EMBL/GenBank/DDBJ whole genome shotgun (WGS) entry which is preliminary data.</text>
</comment>
<evidence type="ECO:0000313" key="4">
    <source>
        <dbReference type="EMBL" id="MBI4210023.1"/>
    </source>
</evidence>
<dbReference type="Proteomes" id="UP000732298">
    <property type="component" value="Unassembled WGS sequence"/>
</dbReference>
<name>A0A8T3YIE3_9ARCH</name>
<dbReference type="Pfam" id="PF01678">
    <property type="entry name" value="DAP_epimerase"/>
    <property type="match status" value="1"/>
</dbReference>
<dbReference type="Gene3D" id="3.10.310.10">
    <property type="entry name" value="Diaminopimelate Epimerase, Chain A, domain 1"/>
    <property type="match status" value="1"/>
</dbReference>
<gene>
    <name evidence="4" type="primary">dapF</name>
    <name evidence="4" type="ORF">HY544_00760</name>
</gene>
<dbReference type="EC" id="5.1.1.7" evidence="3"/>
<dbReference type="NCBIfam" id="TIGR00652">
    <property type="entry name" value="DapF"/>
    <property type="match status" value="1"/>
</dbReference>